<reference evidence="2 3" key="1">
    <citation type="journal article" date="2015" name="Genome Announc.">
        <title>Complete Genome Sequence of a Novel Bacterium within the Family Rhodocyclaceae That Degrades Polycyclic Aromatic Hydrocarbons.</title>
        <authorList>
            <person name="Singleton D.R."/>
            <person name="Dickey A.N."/>
            <person name="Scholl E.H."/>
            <person name="Wright F.A."/>
            <person name="Aitken M.D."/>
        </authorList>
    </citation>
    <scope>NUCLEOTIDE SEQUENCE [LARGE SCALE GENOMIC DNA]</scope>
    <source>
        <strain evidence="3">PG1-Ca6</strain>
    </source>
</reference>
<dbReference type="InterPro" id="IPR038475">
    <property type="entry name" value="RecG_C_sf"/>
</dbReference>
<organism evidence="2 3">
    <name type="scientific">Rugosibacter aromaticivorans</name>
    <dbReference type="NCBI Taxonomy" id="1565605"/>
    <lineage>
        <taxon>Bacteria</taxon>
        <taxon>Pseudomonadati</taxon>
        <taxon>Pseudomonadota</taxon>
        <taxon>Betaproteobacteria</taxon>
        <taxon>Nitrosomonadales</taxon>
        <taxon>Sterolibacteriaceae</taxon>
        <taxon>Rugosibacter</taxon>
    </lineage>
</organism>
<dbReference type="Gene3D" id="3.30.950.30">
    <property type="entry name" value="Schlafen, AAA domain"/>
    <property type="match status" value="1"/>
</dbReference>
<dbReference type="InterPro" id="IPR038461">
    <property type="entry name" value="Schlafen_AlbA_2_dom_sf"/>
</dbReference>
<proteinExistence type="predicted"/>
<evidence type="ECO:0000313" key="2">
    <source>
        <dbReference type="EMBL" id="AJP48405.1"/>
    </source>
</evidence>
<dbReference type="AlphaFoldDB" id="A0A0C5J8V0"/>
<dbReference type="Gene3D" id="3.30.565.60">
    <property type="match status" value="1"/>
</dbReference>
<dbReference type="Pfam" id="PF04326">
    <property type="entry name" value="SLFN_AlbA_2"/>
    <property type="match status" value="1"/>
</dbReference>
<dbReference type="KEGG" id="rbu:PG1C_07910"/>
<gene>
    <name evidence="2" type="ORF">PG1C_07910</name>
</gene>
<dbReference type="EMBL" id="CP010554">
    <property type="protein sequence ID" value="AJP48405.1"/>
    <property type="molecule type" value="Genomic_DNA"/>
</dbReference>
<dbReference type="HOGENOM" id="CLU_042798_0_0_4"/>
<dbReference type="RefSeq" id="WP_202634313.1">
    <property type="nucleotide sequence ID" value="NZ_CP010554.1"/>
</dbReference>
<protein>
    <submittedName>
        <fullName evidence="2">MloB</fullName>
    </submittedName>
</protein>
<evidence type="ECO:0000259" key="1">
    <source>
        <dbReference type="Pfam" id="PF04326"/>
    </source>
</evidence>
<name>A0A0C5J8V0_9PROT</name>
<dbReference type="InterPro" id="IPR007421">
    <property type="entry name" value="Schlafen_AlbA_2_dom"/>
</dbReference>
<dbReference type="PATRIC" id="fig|1565605.3.peg.1676"/>
<evidence type="ECO:0000313" key="3">
    <source>
        <dbReference type="Proteomes" id="UP000061603"/>
    </source>
</evidence>
<dbReference type="PANTHER" id="PTHR30595">
    <property type="entry name" value="GLPR-RELATED TRANSCRIPTIONAL REPRESSOR"/>
    <property type="match status" value="1"/>
</dbReference>
<sequence length="469" mass="53300">MTTTPDQIDMWRKSRSETQRLEFKEAKTQFDNHKLYEYCVALANEGGGLFLLGIANKPPRPVVGTQAFNDPVAMAEKLFQAVGFRVDIEEVAHPDGRVLVFHIPSRLRGTAYHLDGKYLMRSGEALVPMSEDQLRKIFAEGGPDWLEEHSKVGLDAQQVVELLDTQTFFELLKLPYPTEQTGVIDRLLSERLIDESNGTYAIRRLCVLLLAKRLDDFPDLARKAPRVVVYVGTSKLDTRLDQPGTKGYAVGFQGLVRFVMNQLPQNEIIEDALRKEVKLVPEIVIRELVANALIHQDMRITGASVMVEIYDNRVEISNPGEPVVPIERFIDGYQSRNERLADLMRRMGICAEKSSGIDRVVQAAEVYQLPAPNFRVSHKRTVVILFGPSPLENMDRDDRIRACYQHRALKWVMSERMTNQSLRERFHLSESKSAIISQIISATIEAGMIKLDEKVGGSRKYARYLPFWA</sequence>
<accession>A0A0C5J8V0</accession>
<dbReference type="Proteomes" id="UP000061603">
    <property type="component" value="Chromosome"/>
</dbReference>
<keyword evidence="3" id="KW-1185">Reference proteome</keyword>
<dbReference type="STRING" id="1565605.PG1C_07910"/>
<dbReference type="Pfam" id="PF13749">
    <property type="entry name" value="HATPase_c_4"/>
    <property type="match status" value="1"/>
</dbReference>
<dbReference type="PANTHER" id="PTHR30595:SF6">
    <property type="entry name" value="SCHLAFEN ALBA-2 DOMAIN-CONTAINING PROTEIN"/>
    <property type="match status" value="1"/>
</dbReference>
<feature type="domain" description="Schlafen AlbA-2" evidence="1">
    <location>
        <begin position="17"/>
        <end position="129"/>
    </location>
</feature>